<proteinExistence type="predicted"/>
<dbReference type="AlphaFoldDB" id="A0A9Q3DF17"/>
<comment type="caution">
    <text evidence="2">The sequence shown here is derived from an EMBL/GenBank/DDBJ whole genome shotgun (WGS) entry which is preliminary data.</text>
</comment>
<gene>
    <name evidence="2" type="ORF">O181_041540</name>
</gene>
<evidence type="ECO:0000313" key="2">
    <source>
        <dbReference type="EMBL" id="MBW0501825.1"/>
    </source>
</evidence>
<dbReference type="Proteomes" id="UP000765509">
    <property type="component" value="Unassembled WGS sequence"/>
</dbReference>
<evidence type="ECO:0000256" key="1">
    <source>
        <dbReference type="SAM" id="MobiDB-lite"/>
    </source>
</evidence>
<keyword evidence="3" id="KW-1185">Reference proteome</keyword>
<reference evidence="2" key="1">
    <citation type="submission" date="2021-03" db="EMBL/GenBank/DDBJ databases">
        <title>Draft genome sequence of rust myrtle Austropuccinia psidii MF-1, a brazilian biotype.</title>
        <authorList>
            <person name="Quecine M.C."/>
            <person name="Pachon D.M.R."/>
            <person name="Bonatelli M.L."/>
            <person name="Correr F.H."/>
            <person name="Franceschini L.M."/>
            <person name="Leite T.F."/>
            <person name="Margarido G.R.A."/>
            <person name="Almeida C.A."/>
            <person name="Ferrarezi J.A."/>
            <person name="Labate C.A."/>
        </authorList>
    </citation>
    <scope>NUCLEOTIDE SEQUENCE</scope>
    <source>
        <strain evidence="2">MF-1</strain>
    </source>
</reference>
<protein>
    <submittedName>
        <fullName evidence="2">Uncharacterized protein</fullName>
    </submittedName>
</protein>
<accession>A0A9Q3DF17</accession>
<evidence type="ECO:0000313" key="3">
    <source>
        <dbReference type="Proteomes" id="UP000765509"/>
    </source>
</evidence>
<feature type="region of interest" description="Disordered" evidence="1">
    <location>
        <begin position="69"/>
        <end position="91"/>
    </location>
</feature>
<organism evidence="2 3">
    <name type="scientific">Austropuccinia psidii MF-1</name>
    <dbReference type="NCBI Taxonomy" id="1389203"/>
    <lineage>
        <taxon>Eukaryota</taxon>
        <taxon>Fungi</taxon>
        <taxon>Dikarya</taxon>
        <taxon>Basidiomycota</taxon>
        <taxon>Pucciniomycotina</taxon>
        <taxon>Pucciniomycetes</taxon>
        <taxon>Pucciniales</taxon>
        <taxon>Sphaerophragmiaceae</taxon>
        <taxon>Austropuccinia</taxon>
    </lineage>
</organism>
<dbReference type="EMBL" id="AVOT02016513">
    <property type="protein sequence ID" value="MBW0501825.1"/>
    <property type="molecule type" value="Genomic_DNA"/>
</dbReference>
<sequence length="91" mass="10422">MDIYRQTAFRLSCFDIKTLVAVADEPPVSVRKAFLANFHEQQPHGQRSLIRPDSFLPSPAFVFRLRTTPPMRCSTQARQPNADANRRNHPS</sequence>
<name>A0A9Q3DF17_9BASI</name>